<accession>A0ABZ2QQ31</accession>
<gene>
    <name evidence="2" type="ORF">WAB15_23125</name>
</gene>
<keyword evidence="1" id="KW-0812">Transmembrane</keyword>
<reference evidence="2 3" key="1">
    <citation type="submission" date="2024-03" db="EMBL/GenBank/DDBJ databases">
        <title>The complete genome of Streptomyces sirii sp.nov.</title>
        <authorList>
            <person name="Zakalyukina Y.V."/>
            <person name="Belik A.R."/>
            <person name="Biryukov M.V."/>
            <person name="Baturina O.A."/>
            <person name="Kabilov M.R."/>
        </authorList>
    </citation>
    <scope>NUCLEOTIDE SEQUENCE [LARGE SCALE GENOMIC DNA]</scope>
    <source>
        <strain evidence="2 3">BP-8</strain>
    </source>
</reference>
<feature type="transmembrane region" description="Helical" evidence="1">
    <location>
        <begin position="30"/>
        <end position="48"/>
    </location>
</feature>
<sequence length="49" mass="5145">MAGDQGHNANVSADAGASAKKKSQFTLSDWIEGAVLLVTGVLFVLWLVK</sequence>
<dbReference type="Proteomes" id="UP001626628">
    <property type="component" value="Chromosome"/>
</dbReference>
<evidence type="ECO:0000313" key="2">
    <source>
        <dbReference type="EMBL" id="WXK78644.1"/>
    </source>
</evidence>
<keyword evidence="1" id="KW-0472">Membrane</keyword>
<keyword evidence="1" id="KW-1133">Transmembrane helix</keyword>
<dbReference type="EMBL" id="CP147982">
    <property type="protein sequence ID" value="WXK78644.1"/>
    <property type="molecule type" value="Genomic_DNA"/>
</dbReference>
<protein>
    <submittedName>
        <fullName evidence="2">Uncharacterized protein</fullName>
    </submittedName>
</protein>
<proteinExistence type="predicted"/>
<keyword evidence="3" id="KW-1185">Reference proteome</keyword>
<evidence type="ECO:0000313" key="3">
    <source>
        <dbReference type="Proteomes" id="UP001626628"/>
    </source>
</evidence>
<dbReference type="RefSeq" id="WP_407287418.1">
    <property type="nucleotide sequence ID" value="NZ_CP147982.1"/>
</dbReference>
<name>A0ABZ2QQ31_9ACTN</name>
<organism evidence="2 3">
    <name type="scientific">Streptomyces sirii</name>
    <dbReference type="NCBI Taxonomy" id="3127701"/>
    <lineage>
        <taxon>Bacteria</taxon>
        <taxon>Bacillati</taxon>
        <taxon>Actinomycetota</taxon>
        <taxon>Actinomycetes</taxon>
        <taxon>Kitasatosporales</taxon>
        <taxon>Streptomycetaceae</taxon>
        <taxon>Streptomyces</taxon>
    </lineage>
</organism>
<evidence type="ECO:0000256" key="1">
    <source>
        <dbReference type="SAM" id="Phobius"/>
    </source>
</evidence>